<dbReference type="InterPro" id="IPR042257">
    <property type="entry name" value="DGOK_C"/>
</dbReference>
<evidence type="ECO:0000313" key="2">
    <source>
        <dbReference type="Proteomes" id="UP001247805"/>
    </source>
</evidence>
<accession>A0ABU3T290</accession>
<dbReference type="Pfam" id="PF05035">
    <property type="entry name" value="DGOK"/>
    <property type="match status" value="1"/>
</dbReference>
<dbReference type="Gene3D" id="3.30.420.310">
    <property type="entry name" value="2-keto-3-deoxy-galactonokinase, C-terminal domain"/>
    <property type="match status" value="1"/>
</dbReference>
<dbReference type="EMBL" id="JAWDIO010000002">
    <property type="protein sequence ID" value="MDU0356322.1"/>
    <property type="molecule type" value="Genomic_DNA"/>
</dbReference>
<name>A0ABU3T290_9ALTE</name>
<protein>
    <submittedName>
        <fullName evidence="1">2-dehydro-3-deoxygalactonokinase</fullName>
    </submittedName>
</protein>
<comment type="caution">
    <text evidence="1">The sequence shown here is derived from an EMBL/GenBank/DDBJ whole genome shotgun (WGS) entry which is preliminary data.</text>
</comment>
<proteinExistence type="predicted"/>
<reference evidence="1 2" key="1">
    <citation type="submission" date="2023-10" db="EMBL/GenBank/DDBJ databases">
        <title>Glaciecola aquimarina strain GGW-M5 nov., isolated from a coastal seawater.</title>
        <authorList>
            <person name="Bayburt H."/>
            <person name="Kim J.M."/>
            <person name="Choi B.J."/>
            <person name="Jeon C.O."/>
        </authorList>
    </citation>
    <scope>NUCLEOTIDE SEQUENCE [LARGE SCALE GENOMIC DNA]</scope>
    <source>
        <strain evidence="1 2">KCTC 32108</strain>
    </source>
</reference>
<dbReference type="RefSeq" id="WP_316028130.1">
    <property type="nucleotide sequence ID" value="NZ_JAWDIO010000002.1"/>
</dbReference>
<gene>
    <name evidence="1" type="ORF">RS130_22695</name>
</gene>
<evidence type="ECO:0000313" key="1">
    <source>
        <dbReference type="EMBL" id="MDU0356322.1"/>
    </source>
</evidence>
<dbReference type="InterPro" id="IPR007729">
    <property type="entry name" value="DGOK"/>
</dbReference>
<keyword evidence="2" id="KW-1185">Reference proteome</keyword>
<dbReference type="Proteomes" id="UP001247805">
    <property type="component" value="Unassembled WGS sequence"/>
</dbReference>
<sequence length="128" mass="14165">MTGFASYLTGEFYSVLSNHSLLGKGLPENPPTDIEAFNKGVIEGQTGQLTNRIFLAWSHRLFSNLTEAQIPDYLSGFLIGYELKNLTSKKVYLVGGQALCERYQLACEKLSISAEIVSGNQCFFSGYH</sequence>
<organism evidence="1 2">
    <name type="scientific">Paraglaciecola aquimarina</name>
    <dbReference type="NCBI Taxonomy" id="1235557"/>
    <lineage>
        <taxon>Bacteria</taxon>
        <taxon>Pseudomonadati</taxon>
        <taxon>Pseudomonadota</taxon>
        <taxon>Gammaproteobacteria</taxon>
        <taxon>Alteromonadales</taxon>
        <taxon>Alteromonadaceae</taxon>
        <taxon>Paraglaciecola</taxon>
    </lineage>
</organism>